<dbReference type="RefSeq" id="WP_281999193.1">
    <property type="nucleotide sequence ID" value="NZ_AP027151.1"/>
</dbReference>
<dbReference type="Proteomes" id="UP001317705">
    <property type="component" value="Chromosome"/>
</dbReference>
<feature type="transmembrane region" description="Helical" evidence="2">
    <location>
        <begin position="178"/>
        <end position="198"/>
    </location>
</feature>
<sequence>MDSRRPTTRFTLIQKLVVSYAAMLFLTTSALIFSVMGIYSLNSTAKEIARTDLFNIDATNRLRDSMLSQERFAGKYVILDSPEFKQMFHQRQDEFLAILDQMGRRSNDGNFRAVVTSYDIYRKAVARAFEAGISKTIPAQREADQVIVQIDKLAAASQKQLNRKLANADRRETATVRLTLILSFSGFLLALSIAGLFIHNISRSIGKLKKGMHRIAEGDFEYNPQIPTGDEIGALADDFVRMGKKLKELERMSLDASPLTRLPGNIAIERILNKRLLSGEPFAVCYGDLDNFKAYNDHYGYIKASEVIKLTGKLIYETVRQVAGADAFVGHVGGDDFVMVVAAEQAAPVCEAVIARFDDFIREHYTVEDLAKGAIEGVDRYGVARTFPIMSISIAVVISQQNEYASAVEIAKTAADIKELLKGTPGSNYLVNRRKTNR</sequence>
<evidence type="ECO:0000256" key="2">
    <source>
        <dbReference type="SAM" id="Phobius"/>
    </source>
</evidence>
<dbReference type="NCBIfam" id="TIGR00254">
    <property type="entry name" value="GGDEF"/>
    <property type="match status" value="1"/>
</dbReference>
<keyword evidence="2" id="KW-0812">Transmembrane</keyword>
<dbReference type="InterPro" id="IPR043128">
    <property type="entry name" value="Rev_trsase/Diguanyl_cyclase"/>
</dbReference>
<dbReference type="EMBL" id="AP027151">
    <property type="protein sequence ID" value="BDV43076.1"/>
    <property type="molecule type" value="Genomic_DNA"/>
</dbReference>
<dbReference type="PROSITE" id="PS50887">
    <property type="entry name" value="GGDEF"/>
    <property type="match status" value="1"/>
</dbReference>
<accession>A0ABN6VVV8</accession>
<feature type="domain" description="GGDEF" evidence="4">
    <location>
        <begin position="280"/>
        <end position="435"/>
    </location>
</feature>
<keyword evidence="2" id="KW-1133">Transmembrane helix</keyword>
<reference evidence="5 6" key="1">
    <citation type="submission" date="2022-12" db="EMBL/GenBank/DDBJ databases">
        <title>Polyphasic characterization of Geotalea uranireducens NIT-SL11 newly isolated from a complex of sewage sludge and microbially reduced graphene oxide.</title>
        <authorList>
            <person name="Xie L."/>
            <person name="Yoshida N."/>
            <person name="Meng L."/>
        </authorList>
    </citation>
    <scope>NUCLEOTIDE SEQUENCE [LARGE SCALE GENOMIC DNA]</scope>
    <source>
        <strain evidence="5 6">NIT-SL11</strain>
    </source>
</reference>
<keyword evidence="2" id="KW-0472">Membrane</keyword>
<dbReference type="Gene3D" id="6.10.340.10">
    <property type="match status" value="1"/>
</dbReference>
<organism evidence="5 6">
    <name type="scientific">Geotalea uraniireducens</name>
    <dbReference type="NCBI Taxonomy" id="351604"/>
    <lineage>
        <taxon>Bacteria</taxon>
        <taxon>Pseudomonadati</taxon>
        <taxon>Thermodesulfobacteriota</taxon>
        <taxon>Desulfuromonadia</taxon>
        <taxon>Geobacterales</taxon>
        <taxon>Geobacteraceae</taxon>
        <taxon>Geotalea</taxon>
    </lineage>
</organism>
<name>A0ABN6VVV8_9BACT</name>
<dbReference type="Pfam" id="PF00990">
    <property type="entry name" value="GGDEF"/>
    <property type="match status" value="1"/>
</dbReference>
<dbReference type="PANTHER" id="PTHR45138:SF6">
    <property type="entry name" value="DIGUANYLATE CYCLASE DGCN"/>
    <property type="match status" value="1"/>
</dbReference>
<evidence type="ECO:0000259" key="3">
    <source>
        <dbReference type="PROSITE" id="PS50885"/>
    </source>
</evidence>
<evidence type="ECO:0000256" key="1">
    <source>
        <dbReference type="ARBA" id="ARBA00012528"/>
    </source>
</evidence>
<dbReference type="InterPro" id="IPR003660">
    <property type="entry name" value="HAMP_dom"/>
</dbReference>
<dbReference type="Pfam" id="PF00672">
    <property type="entry name" value="HAMP"/>
    <property type="match status" value="1"/>
</dbReference>
<dbReference type="InterPro" id="IPR029787">
    <property type="entry name" value="Nucleotide_cyclase"/>
</dbReference>
<dbReference type="InterPro" id="IPR050469">
    <property type="entry name" value="Diguanylate_Cyclase"/>
</dbReference>
<evidence type="ECO:0000313" key="5">
    <source>
        <dbReference type="EMBL" id="BDV43076.1"/>
    </source>
</evidence>
<dbReference type="CDD" id="cd01949">
    <property type="entry name" value="GGDEF"/>
    <property type="match status" value="1"/>
</dbReference>
<dbReference type="EC" id="2.7.7.65" evidence="1"/>
<keyword evidence="6" id="KW-1185">Reference proteome</keyword>
<dbReference type="PANTHER" id="PTHR45138">
    <property type="entry name" value="REGULATORY COMPONENTS OF SENSORY TRANSDUCTION SYSTEM"/>
    <property type="match status" value="1"/>
</dbReference>
<feature type="transmembrane region" description="Helical" evidence="2">
    <location>
        <begin position="20"/>
        <end position="41"/>
    </location>
</feature>
<evidence type="ECO:0000259" key="4">
    <source>
        <dbReference type="PROSITE" id="PS50887"/>
    </source>
</evidence>
<dbReference type="SMART" id="SM00304">
    <property type="entry name" value="HAMP"/>
    <property type="match status" value="1"/>
</dbReference>
<dbReference type="SUPFAM" id="SSF158472">
    <property type="entry name" value="HAMP domain-like"/>
    <property type="match status" value="1"/>
</dbReference>
<dbReference type="Gene3D" id="3.30.70.270">
    <property type="match status" value="1"/>
</dbReference>
<proteinExistence type="predicted"/>
<gene>
    <name evidence="5" type="ORF">GURASL_19990</name>
</gene>
<dbReference type="SUPFAM" id="SSF55073">
    <property type="entry name" value="Nucleotide cyclase"/>
    <property type="match status" value="1"/>
</dbReference>
<dbReference type="SMART" id="SM00267">
    <property type="entry name" value="GGDEF"/>
    <property type="match status" value="1"/>
</dbReference>
<feature type="domain" description="HAMP" evidence="3">
    <location>
        <begin position="199"/>
        <end position="251"/>
    </location>
</feature>
<dbReference type="PROSITE" id="PS50885">
    <property type="entry name" value="HAMP"/>
    <property type="match status" value="1"/>
</dbReference>
<dbReference type="CDD" id="cd06225">
    <property type="entry name" value="HAMP"/>
    <property type="match status" value="1"/>
</dbReference>
<dbReference type="InterPro" id="IPR000160">
    <property type="entry name" value="GGDEF_dom"/>
</dbReference>
<evidence type="ECO:0000313" key="6">
    <source>
        <dbReference type="Proteomes" id="UP001317705"/>
    </source>
</evidence>
<protein>
    <recommendedName>
        <fullName evidence="1">diguanylate cyclase</fullName>
        <ecNumber evidence="1">2.7.7.65</ecNumber>
    </recommendedName>
</protein>